<dbReference type="EMBL" id="CAICTM010000093">
    <property type="protein sequence ID" value="CAB9500885.1"/>
    <property type="molecule type" value="Genomic_DNA"/>
</dbReference>
<accession>A0A9N8DHZ1</accession>
<dbReference type="AlphaFoldDB" id="A0A9N8DHZ1"/>
<name>A0A9N8DHZ1_9STRA</name>
<feature type="compositionally biased region" description="Low complexity" evidence="1">
    <location>
        <begin position="31"/>
        <end position="49"/>
    </location>
</feature>
<protein>
    <submittedName>
        <fullName evidence="3">Uncharacterized protein</fullName>
    </submittedName>
</protein>
<evidence type="ECO:0000256" key="1">
    <source>
        <dbReference type="SAM" id="MobiDB-lite"/>
    </source>
</evidence>
<organism evidence="3 4">
    <name type="scientific">Seminavis robusta</name>
    <dbReference type="NCBI Taxonomy" id="568900"/>
    <lineage>
        <taxon>Eukaryota</taxon>
        <taxon>Sar</taxon>
        <taxon>Stramenopiles</taxon>
        <taxon>Ochrophyta</taxon>
        <taxon>Bacillariophyta</taxon>
        <taxon>Bacillariophyceae</taxon>
        <taxon>Bacillariophycidae</taxon>
        <taxon>Naviculales</taxon>
        <taxon>Naviculaceae</taxon>
        <taxon>Seminavis</taxon>
    </lineage>
</organism>
<keyword evidence="2" id="KW-0472">Membrane</keyword>
<comment type="caution">
    <text evidence="3">The sequence shown here is derived from an EMBL/GenBank/DDBJ whole genome shotgun (WGS) entry which is preliminary data.</text>
</comment>
<evidence type="ECO:0000313" key="3">
    <source>
        <dbReference type="EMBL" id="CAB9500885.1"/>
    </source>
</evidence>
<keyword evidence="2" id="KW-0812">Transmembrane</keyword>
<feature type="transmembrane region" description="Helical" evidence="2">
    <location>
        <begin position="72"/>
        <end position="96"/>
    </location>
</feature>
<keyword evidence="2" id="KW-1133">Transmembrane helix</keyword>
<feature type="region of interest" description="Disordered" evidence="1">
    <location>
        <begin position="31"/>
        <end position="51"/>
    </location>
</feature>
<proteinExistence type="predicted"/>
<dbReference type="Proteomes" id="UP001153069">
    <property type="component" value="Unassembled WGS sequence"/>
</dbReference>
<evidence type="ECO:0000313" key="4">
    <source>
        <dbReference type="Proteomes" id="UP001153069"/>
    </source>
</evidence>
<feature type="transmembrane region" description="Helical" evidence="2">
    <location>
        <begin position="354"/>
        <end position="377"/>
    </location>
</feature>
<feature type="transmembrane region" description="Helical" evidence="2">
    <location>
        <begin position="392"/>
        <end position="414"/>
    </location>
</feature>
<evidence type="ECO:0000256" key="2">
    <source>
        <dbReference type="SAM" id="Phobius"/>
    </source>
</evidence>
<gene>
    <name evidence="3" type="ORF">SEMRO_94_G048970.1</name>
</gene>
<sequence length="466" mass="53377">MASTQGTTIGTNADTTLEEGSSVKMMMTTTERTNSSSLTNNNTSSQQQQHPSFIDYTPPPEVKILPPAKYKLWLLVFVLVYFASWVASAADLTGFLRFQGWLAPEASLFLTLAIIVFVLVYGTMDLVITGLTVTTHAGKTYGVGAWLKQPRAQWMYTHENILFEVLARVIHILEEGFSMFDAPPSPLIKLQQQQQQSVLPTRQFDCPDGTCEQVLKIEHRIRPDKLDDYQKWVVRIRGAVEHANGLVSIEKTEITRTVWDDQEDDEEQQQQADNKIAGEQLYQVVYLKFTNLDYLNDWMLSPRRKALMRALEPMLIVPDIVQIQSQRELPDAFTDLLTRQGHAVAKSPPKKWKVWWLTLLALFITIRWSGSFLPYYYDKWGLTQADERLERIVTSFVATFLNSYVMAPLFLFLFDHWLQHSDVKSKNIRQPWKTLDEGFQSIWPKVFLTVAFYGGCAIAAVVKQHG</sequence>
<feature type="transmembrane region" description="Helical" evidence="2">
    <location>
        <begin position="108"/>
        <end position="131"/>
    </location>
</feature>
<reference evidence="3" key="1">
    <citation type="submission" date="2020-06" db="EMBL/GenBank/DDBJ databases">
        <authorList>
            <consortium name="Plant Systems Biology data submission"/>
        </authorList>
    </citation>
    <scope>NUCLEOTIDE SEQUENCE</scope>
    <source>
        <strain evidence="3">D6</strain>
    </source>
</reference>
<dbReference type="OrthoDB" id="44401at2759"/>
<keyword evidence="4" id="KW-1185">Reference proteome</keyword>